<feature type="region of interest" description="Disordered" evidence="1">
    <location>
        <begin position="167"/>
        <end position="214"/>
    </location>
</feature>
<comment type="caution">
    <text evidence="2">The sequence shown here is derived from an EMBL/GenBank/DDBJ whole genome shotgun (WGS) entry which is preliminary data.</text>
</comment>
<name>A0ABU6UYH1_9FABA</name>
<accession>A0ABU6UYH1</accession>
<organism evidence="2 3">
    <name type="scientific">Stylosanthes scabra</name>
    <dbReference type="NCBI Taxonomy" id="79078"/>
    <lineage>
        <taxon>Eukaryota</taxon>
        <taxon>Viridiplantae</taxon>
        <taxon>Streptophyta</taxon>
        <taxon>Embryophyta</taxon>
        <taxon>Tracheophyta</taxon>
        <taxon>Spermatophyta</taxon>
        <taxon>Magnoliopsida</taxon>
        <taxon>eudicotyledons</taxon>
        <taxon>Gunneridae</taxon>
        <taxon>Pentapetalae</taxon>
        <taxon>rosids</taxon>
        <taxon>fabids</taxon>
        <taxon>Fabales</taxon>
        <taxon>Fabaceae</taxon>
        <taxon>Papilionoideae</taxon>
        <taxon>50 kb inversion clade</taxon>
        <taxon>dalbergioids sensu lato</taxon>
        <taxon>Dalbergieae</taxon>
        <taxon>Pterocarpus clade</taxon>
        <taxon>Stylosanthes</taxon>
    </lineage>
</organism>
<proteinExistence type="predicted"/>
<keyword evidence="3" id="KW-1185">Reference proteome</keyword>
<feature type="compositionally biased region" description="Low complexity" evidence="1">
    <location>
        <begin position="188"/>
        <end position="203"/>
    </location>
</feature>
<feature type="region of interest" description="Disordered" evidence="1">
    <location>
        <begin position="1"/>
        <end position="24"/>
    </location>
</feature>
<evidence type="ECO:0000313" key="2">
    <source>
        <dbReference type="EMBL" id="MED6165103.1"/>
    </source>
</evidence>
<gene>
    <name evidence="2" type="ORF">PIB30_096416</name>
</gene>
<evidence type="ECO:0000313" key="3">
    <source>
        <dbReference type="Proteomes" id="UP001341840"/>
    </source>
</evidence>
<feature type="compositionally biased region" description="Basic residues" evidence="1">
    <location>
        <begin position="1"/>
        <end position="13"/>
    </location>
</feature>
<reference evidence="2 3" key="1">
    <citation type="journal article" date="2023" name="Plants (Basel)">
        <title>Bridging the Gap: Combining Genomics and Transcriptomics Approaches to Understand Stylosanthes scabra, an Orphan Legume from the Brazilian Caatinga.</title>
        <authorList>
            <person name="Ferreira-Neto J.R.C."/>
            <person name="da Silva M.D."/>
            <person name="Binneck E."/>
            <person name="de Melo N.F."/>
            <person name="da Silva R.H."/>
            <person name="de Melo A.L.T.M."/>
            <person name="Pandolfi V."/>
            <person name="Bustamante F.O."/>
            <person name="Brasileiro-Vidal A.C."/>
            <person name="Benko-Iseppon A.M."/>
        </authorList>
    </citation>
    <scope>NUCLEOTIDE SEQUENCE [LARGE SCALE GENOMIC DNA]</scope>
    <source>
        <tissue evidence="2">Leaves</tissue>
    </source>
</reference>
<dbReference type="Proteomes" id="UP001341840">
    <property type="component" value="Unassembled WGS sequence"/>
</dbReference>
<sequence length="233" mass="25072">MIVQKQKKTRRQPVNKDMAGGTKGKFVIGTTKSVGRKSQYEVLATKGDVILSNGTTNTENGQLIDNGNIPKPAPKGFKMRSEMHRAKAQSINQPSGIEPNLMQKSTQIAHNIVTKPAKHSTVQKGGPSGNPPIIQRHNEAINVTQELPSSLNTSENMRVDEVGGTWVEETLMPIDGPSSNPKPPDPGDPSSSGSGIENSLNSENNEEMEWNDEEAHVAIDAGMAQVAKDVDMA</sequence>
<protein>
    <submittedName>
        <fullName evidence="2">Uncharacterized protein</fullName>
    </submittedName>
</protein>
<evidence type="ECO:0000256" key="1">
    <source>
        <dbReference type="SAM" id="MobiDB-lite"/>
    </source>
</evidence>
<dbReference type="EMBL" id="JASCZI010123113">
    <property type="protein sequence ID" value="MED6165103.1"/>
    <property type="molecule type" value="Genomic_DNA"/>
</dbReference>